<keyword evidence="3" id="KW-1185">Reference proteome</keyword>
<organism evidence="2 3">
    <name type="scientific">Aquipluma nitroreducens</name>
    <dbReference type="NCBI Taxonomy" id="2010828"/>
    <lineage>
        <taxon>Bacteria</taxon>
        <taxon>Pseudomonadati</taxon>
        <taxon>Bacteroidota</taxon>
        <taxon>Bacteroidia</taxon>
        <taxon>Marinilabiliales</taxon>
        <taxon>Prolixibacteraceae</taxon>
        <taxon>Aquipluma</taxon>
    </lineage>
</organism>
<evidence type="ECO:0000313" key="2">
    <source>
        <dbReference type="EMBL" id="BBE18423.1"/>
    </source>
</evidence>
<dbReference type="InterPro" id="IPR002575">
    <property type="entry name" value="Aminoglycoside_PTrfase"/>
</dbReference>
<sequence>MNLEQIAAKFQLEGTVDRVEPMGEGFINDTFIIRTKERETPDYLLQRKNKRIFHPIPAMMENIEKVCAHIKKKVSEKNGDPMREAMTVVRAKDGKLYFQDEDDEFWAVCVFISDTVAYQSAKTPELAFQGGKGIGLFQSMVSDLKEPLTDILPGFHNIRYRFNQWDAVLAKDPVDRKAKLSSEIAWIESRRDNMLDFWKLVESGEIPTRVTHNDTKINNILFDLNGEVLCVIDLDTVLNSTCLNDFGDAMRSYTNTGAEDDENLDAVSCDISIFEGFTKGYLSQAKSFLTDKELEYLAFSAKYITYEQVLRFLMDYIDGDKYYKIKSPDHNYQRTVAQYKLLTSMEEQYDEMCRIVRTVAAELD</sequence>
<proteinExistence type="predicted"/>
<accession>A0A5K7SA09</accession>
<evidence type="ECO:0000313" key="3">
    <source>
        <dbReference type="Proteomes" id="UP001193389"/>
    </source>
</evidence>
<dbReference type="RefSeq" id="WP_318346762.1">
    <property type="nucleotide sequence ID" value="NZ_AP018694.1"/>
</dbReference>
<name>A0A5K7SA09_9BACT</name>
<dbReference type="Proteomes" id="UP001193389">
    <property type="component" value="Chromosome"/>
</dbReference>
<feature type="domain" description="Aminoglycoside phosphotransferase" evidence="1">
    <location>
        <begin position="19"/>
        <end position="263"/>
    </location>
</feature>
<evidence type="ECO:0000259" key="1">
    <source>
        <dbReference type="Pfam" id="PF01636"/>
    </source>
</evidence>
<dbReference type="Pfam" id="PF01636">
    <property type="entry name" value="APH"/>
    <property type="match status" value="1"/>
</dbReference>
<dbReference type="InterPro" id="IPR050249">
    <property type="entry name" value="Pseudomonas-type_ThrB"/>
</dbReference>
<protein>
    <submittedName>
        <fullName evidence="2">MdsC protein</fullName>
    </submittedName>
</protein>
<dbReference type="EMBL" id="AP018694">
    <property type="protein sequence ID" value="BBE18423.1"/>
    <property type="molecule type" value="Genomic_DNA"/>
</dbReference>
<dbReference type="Gene3D" id="3.90.1200.10">
    <property type="match status" value="1"/>
</dbReference>
<dbReference type="AlphaFoldDB" id="A0A5K7SA09"/>
<reference evidence="2" key="1">
    <citation type="journal article" date="2020" name="Int. J. Syst. Evol. Microbiol.">
        <title>Aquipluma nitroreducens gen. nov. sp. nov., a novel facultatively anaerobic bacterium isolated from a freshwater lake.</title>
        <authorList>
            <person name="Watanabe M."/>
            <person name="Kojima H."/>
            <person name="Fukui M."/>
        </authorList>
    </citation>
    <scope>NUCLEOTIDE SEQUENCE</scope>
    <source>
        <strain evidence="2">MeG22</strain>
    </source>
</reference>
<dbReference type="PANTHER" id="PTHR21064">
    <property type="entry name" value="AMINOGLYCOSIDE PHOSPHOTRANSFERASE DOMAIN-CONTAINING PROTEIN-RELATED"/>
    <property type="match status" value="1"/>
</dbReference>
<dbReference type="SUPFAM" id="SSF56112">
    <property type="entry name" value="Protein kinase-like (PK-like)"/>
    <property type="match status" value="1"/>
</dbReference>
<dbReference type="InterPro" id="IPR011009">
    <property type="entry name" value="Kinase-like_dom_sf"/>
</dbReference>
<dbReference type="KEGG" id="anf:AQPE_2585"/>
<dbReference type="PANTHER" id="PTHR21064:SF5">
    <property type="entry name" value="SLR1880 PROTEIN"/>
    <property type="match status" value="1"/>
</dbReference>
<gene>
    <name evidence="2" type="ORF">AQPE_2585</name>
</gene>